<dbReference type="Proteomes" id="UP000694460">
    <property type="component" value="Unassembled WGS sequence"/>
</dbReference>
<dbReference type="GO" id="GO:0006508">
    <property type="term" value="P:proteolysis"/>
    <property type="evidence" value="ECO:0007669"/>
    <property type="project" value="UniProtKB-KW"/>
</dbReference>
<dbReference type="Pfam" id="PF04326">
    <property type="entry name" value="SLFN_AlbA_2"/>
    <property type="match status" value="1"/>
</dbReference>
<dbReference type="PANTHER" id="PTHR30595:SF6">
    <property type="entry name" value="SCHLAFEN ALBA-2 DOMAIN-CONTAINING PROTEIN"/>
    <property type="match status" value="1"/>
</dbReference>
<dbReference type="InterPro" id="IPR046838">
    <property type="entry name" value="BrxL_N"/>
</dbReference>
<gene>
    <name evidence="3" type="ORF">JOF57_004059</name>
</gene>
<dbReference type="GO" id="GO:0004252">
    <property type="term" value="F:serine-type endopeptidase activity"/>
    <property type="evidence" value="ECO:0007669"/>
    <property type="project" value="UniProtKB-EC"/>
</dbReference>
<organism evidence="3 4">
    <name type="scientific">Mycolicibacterium lutetiense</name>
    <dbReference type="NCBI Taxonomy" id="1641992"/>
    <lineage>
        <taxon>Bacteria</taxon>
        <taxon>Bacillati</taxon>
        <taxon>Actinomycetota</taxon>
        <taxon>Actinomycetes</taxon>
        <taxon>Mycobacteriales</taxon>
        <taxon>Mycobacteriaceae</taxon>
        <taxon>Mycolicibacterium</taxon>
    </lineage>
</organism>
<name>A0ABS4ZX92_9MYCO</name>
<sequence length="639" mass="71406">MPVYVLEFLIGKYAATDDPAAIAAGLEVVNQTLRENFIRPDEAELTKARVKQRGQVRLIDKVDVRLVASEDKFWAHLQNFNDKYVHIGEDLVYRYDRLLQGGAWSQLDLIYDAEDDEDKKRPFYIKSLKPIQVAAFDRDAYLDGRRQFSRDSWLDLVMRTIGLEPNEYSNRGKLLALTRLIPMAERNYNLIELGPWGTGKSFVYRESNPNAILISGGKVTVAQLFINMSSGRVGLLGTWDVVTFDEVAGLQMSDTSVVNMLKDYMESGSFARGKEEVPAEASVVLIGNTSKPHTDLVRTAHLFADLPPAMIDPAFLDRIHFYLPGWETPKLESRLFTNHFGFVSDYFAEALRQLRKDSFVRAIDEEFALGASLSARDEKSVRKTVSGLLKILHPHGEWTRAELREYLEFALEGRRRVKEQLKKLAAHDYAKTAFSYIERDTGHEYWVDVPEQPDKTEDALDAVPQAKAVADVESVQRESVSVLIEQGEGRHIEFKQTGRLNSHTGQRDPVLEQMVVKAVAGFLNSAGGTLLVGVKDDGEITGIEADLPTLGRKANLDGYALWLSNLLDNKMGPAAVANAGVFFESFGAATVCRVDVKASSAPVFVKGVKGEAELFVRLNNATRGLNVAEALDYVRTHWG</sequence>
<comment type="caution">
    <text evidence="3">The sequence shown here is derived from an EMBL/GenBank/DDBJ whole genome shotgun (WGS) entry which is preliminary data.</text>
</comment>
<dbReference type="NCBIfam" id="TIGR02688">
    <property type="entry name" value="BREX system Lon protease-like protein BrxL"/>
    <property type="match status" value="1"/>
</dbReference>
<keyword evidence="3" id="KW-0645">Protease</keyword>
<feature type="domain" description="Schlafen AlbA-2" evidence="1">
    <location>
        <begin position="488"/>
        <end position="623"/>
    </location>
</feature>
<keyword evidence="4" id="KW-1185">Reference proteome</keyword>
<dbReference type="InterPro" id="IPR027417">
    <property type="entry name" value="P-loop_NTPase"/>
</dbReference>
<evidence type="ECO:0000259" key="1">
    <source>
        <dbReference type="Pfam" id="PF04326"/>
    </source>
</evidence>
<dbReference type="EMBL" id="JAGIOP010000002">
    <property type="protein sequence ID" value="MBP2454146.1"/>
    <property type="molecule type" value="Genomic_DNA"/>
</dbReference>
<dbReference type="Pfam" id="PF13337">
    <property type="entry name" value="BrxL_ATPase"/>
    <property type="match status" value="1"/>
</dbReference>
<dbReference type="EC" id="3.4.21.53" evidence="3"/>
<evidence type="ECO:0000259" key="2">
    <source>
        <dbReference type="Pfam" id="PF20442"/>
    </source>
</evidence>
<evidence type="ECO:0000313" key="4">
    <source>
        <dbReference type="Proteomes" id="UP000694460"/>
    </source>
</evidence>
<dbReference type="PANTHER" id="PTHR30595">
    <property type="entry name" value="GLPR-RELATED TRANSCRIPTIONAL REPRESSOR"/>
    <property type="match status" value="1"/>
</dbReference>
<keyword evidence="3" id="KW-0378">Hydrolase</keyword>
<protein>
    <submittedName>
        <fullName evidence="3">ATP-dependent Lon protease</fullName>
        <ecNumber evidence="3">3.4.21.53</ecNumber>
    </submittedName>
</protein>
<dbReference type="Pfam" id="PF20442">
    <property type="entry name" value="BrxL_N"/>
    <property type="match status" value="1"/>
</dbReference>
<dbReference type="SUPFAM" id="SSF52540">
    <property type="entry name" value="P-loop containing nucleoside triphosphate hydrolases"/>
    <property type="match status" value="1"/>
</dbReference>
<reference evidence="3 4" key="1">
    <citation type="submission" date="2021-03" db="EMBL/GenBank/DDBJ databases">
        <title>Sequencing the genomes of 1000 actinobacteria strains.</title>
        <authorList>
            <person name="Klenk H.-P."/>
        </authorList>
    </citation>
    <scope>NUCLEOTIDE SEQUENCE [LARGE SCALE GENOMIC DNA]</scope>
    <source>
        <strain evidence="3 4">DSM 46713</strain>
    </source>
</reference>
<feature type="domain" description="BREX system Lon protease-like BrxL N-terminal" evidence="2">
    <location>
        <begin position="2"/>
        <end position="111"/>
    </location>
</feature>
<dbReference type="InterPro" id="IPR014061">
    <property type="entry name" value="BrxL-like"/>
</dbReference>
<evidence type="ECO:0000313" key="3">
    <source>
        <dbReference type="EMBL" id="MBP2454146.1"/>
    </source>
</evidence>
<accession>A0ABS4ZX92</accession>
<dbReference type="InterPro" id="IPR038461">
    <property type="entry name" value="Schlafen_AlbA_2_dom_sf"/>
</dbReference>
<proteinExistence type="predicted"/>
<dbReference type="Gene3D" id="3.30.950.30">
    <property type="entry name" value="Schlafen, AAA domain"/>
    <property type="match status" value="1"/>
</dbReference>
<dbReference type="InterPro" id="IPR007421">
    <property type="entry name" value="Schlafen_AlbA_2_dom"/>
</dbReference>